<protein>
    <recommendedName>
        <fullName evidence="2">Retrotransposon gag domain-containing protein</fullName>
    </recommendedName>
</protein>
<feature type="compositionally biased region" description="Low complexity" evidence="1">
    <location>
        <begin position="470"/>
        <end position="479"/>
    </location>
</feature>
<feature type="region of interest" description="Disordered" evidence="1">
    <location>
        <begin position="401"/>
        <end position="492"/>
    </location>
</feature>
<comment type="caution">
    <text evidence="3">The sequence shown here is derived from an EMBL/GenBank/DDBJ whole genome shotgun (WGS) entry which is preliminary data.</text>
</comment>
<feature type="compositionally biased region" description="Low complexity" evidence="1">
    <location>
        <begin position="548"/>
        <end position="557"/>
    </location>
</feature>
<dbReference type="Proteomes" id="UP001231189">
    <property type="component" value="Unassembled WGS sequence"/>
</dbReference>
<evidence type="ECO:0000313" key="4">
    <source>
        <dbReference type="Proteomes" id="UP001231189"/>
    </source>
</evidence>
<evidence type="ECO:0000256" key="1">
    <source>
        <dbReference type="SAM" id="MobiDB-lite"/>
    </source>
</evidence>
<feature type="domain" description="Retrotransposon gag" evidence="2">
    <location>
        <begin position="300"/>
        <end position="374"/>
    </location>
</feature>
<dbReference type="InterPro" id="IPR005162">
    <property type="entry name" value="Retrotrans_gag_dom"/>
</dbReference>
<dbReference type="PANTHER" id="PTHR33223">
    <property type="entry name" value="CCHC-TYPE DOMAIN-CONTAINING PROTEIN"/>
    <property type="match status" value="1"/>
</dbReference>
<feature type="region of interest" description="Disordered" evidence="1">
    <location>
        <begin position="787"/>
        <end position="836"/>
    </location>
</feature>
<gene>
    <name evidence="3" type="ORF">QYE76_043606</name>
</gene>
<feature type="compositionally biased region" description="Basic and acidic residues" evidence="1">
    <location>
        <begin position="791"/>
        <end position="800"/>
    </location>
</feature>
<feature type="compositionally biased region" description="Low complexity" evidence="1">
    <location>
        <begin position="811"/>
        <end position="822"/>
    </location>
</feature>
<sequence>MSSTASSTPSSSLPILGSPIRFGSYEFTSHSDSSRSTFSGLQGNMEMAFGSGHYNVNAEGILRLLEPRAPKSTRKPLLSVAGPVMSSSIDLSARLTDSSGPSAPSTPRSTSSMSVGSDNPAPSEMTSYYCLNCDTRHGLGSSDTPFICSAQYSSGEDSIDSIAKEVTWKAARHQVYAANNTGRNGGEGDRTPRSSRRRSFGNSASNHDSDYTIAEEEWAAARAAVQNNTPLPVGASVGTLNAFREILDKNRERLSLEQTTLERTPACGRTIQRTTKRKRFSKQSSVCNSTKDLARAGEGLPKGSIKSWDDLVDAFVANFQATYKRHVGIEELRHCQQKPKELMRAYIGRFTKLLNAAEDISVDRAIDAFSDGIRRESYIEEIGRKKPKTITKLMEIANSWADGEDNVRRPRQRSDDEDDDQPKNDSGGRKDRRKRRKDRGYDENNLVAAGYSDRQDDRYDDRQDDRQDGNRNNSGNRSNYKPRPQRTPELPFAEQINAPCYLHAYIDSKDNKKKSRHLLRDCRQFIEMQKLILQKQQQSPPPPPPLPQHQVQQVLPHNSNESFPPPHGQMSMIHRTVVSRREMKKLTQEINLAESIMSNIPDYIDWSSQSIMFSRVDHPMTIPKPGHVALVVEAQIGGFKMSKVFMDGGSGLNLIFLDTIKTMGITMRMLDETDTCFHGILPTSLAYSIGKVFLNVVFGKPKNFRKEKIEFEAVNWESQYHAILGRSAYAKFMAMPHYAYLKLKMPGNNGTNITVHGSFSGSDNCDREFQKIAAKFGLRKEAVDLPSKFSAPDDREDEHARRTKKKPADLVTKVTAAKTSAADGTAVTEENKSPES</sequence>
<keyword evidence="4" id="KW-1185">Reference proteome</keyword>
<accession>A0AAD8WYC5</accession>
<feature type="region of interest" description="Disordered" evidence="1">
    <location>
        <begin position="534"/>
        <end position="570"/>
    </location>
</feature>
<feature type="region of interest" description="Disordered" evidence="1">
    <location>
        <begin position="177"/>
        <end position="208"/>
    </location>
</feature>
<feature type="region of interest" description="Disordered" evidence="1">
    <location>
        <begin position="94"/>
        <end position="120"/>
    </location>
</feature>
<feature type="compositionally biased region" description="Low complexity" evidence="1">
    <location>
        <begin position="98"/>
        <end position="117"/>
    </location>
</feature>
<feature type="compositionally biased region" description="Basic and acidic residues" evidence="1">
    <location>
        <begin position="405"/>
        <end position="414"/>
    </location>
</feature>
<dbReference type="PANTHER" id="PTHR33223:SF8">
    <property type="entry name" value="OS04G0172440 PROTEIN"/>
    <property type="match status" value="1"/>
</dbReference>
<dbReference type="EMBL" id="JAUUTY010000002">
    <property type="protein sequence ID" value="KAK1682758.1"/>
    <property type="molecule type" value="Genomic_DNA"/>
</dbReference>
<proteinExistence type="predicted"/>
<dbReference type="AlphaFoldDB" id="A0AAD8WYC5"/>
<reference evidence="3" key="1">
    <citation type="submission" date="2023-07" db="EMBL/GenBank/DDBJ databases">
        <title>A chromosome-level genome assembly of Lolium multiflorum.</title>
        <authorList>
            <person name="Chen Y."/>
            <person name="Copetti D."/>
            <person name="Kolliker R."/>
            <person name="Studer B."/>
        </authorList>
    </citation>
    <scope>NUCLEOTIDE SEQUENCE</scope>
    <source>
        <strain evidence="3">02402/16</strain>
        <tissue evidence="3">Leaf</tissue>
    </source>
</reference>
<feature type="compositionally biased region" description="Basic and acidic residues" evidence="1">
    <location>
        <begin position="453"/>
        <end position="469"/>
    </location>
</feature>
<dbReference type="Pfam" id="PF03732">
    <property type="entry name" value="Retrotrans_gag"/>
    <property type="match status" value="1"/>
</dbReference>
<organism evidence="3 4">
    <name type="scientific">Lolium multiflorum</name>
    <name type="common">Italian ryegrass</name>
    <name type="synonym">Lolium perenne subsp. multiflorum</name>
    <dbReference type="NCBI Taxonomy" id="4521"/>
    <lineage>
        <taxon>Eukaryota</taxon>
        <taxon>Viridiplantae</taxon>
        <taxon>Streptophyta</taxon>
        <taxon>Embryophyta</taxon>
        <taxon>Tracheophyta</taxon>
        <taxon>Spermatophyta</taxon>
        <taxon>Magnoliopsida</taxon>
        <taxon>Liliopsida</taxon>
        <taxon>Poales</taxon>
        <taxon>Poaceae</taxon>
        <taxon>BOP clade</taxon>
        <taxon>Pooideae</taxon>
        <taxon>Poodae</taxon>
        <taxon>Poeae</taxon>
        <taxon>Poeae Chloroplast Group 2 (Poeae type)</taxon>
        <taxon>Loliodinae</taxon>
        <taxon>Loliinae</taxon>
        <taxon>Lolium</taxon>
    </lineage>
</organism>
<evidence type="ECO:0000259" key="2">
    <source>
        <dbReference type="Pfam" id="PF03732"/>
    </source>
</evidence>
<name>A0AAD8WYC5_LOLMU</name>
<evidence type="ECO:0000313" key="3">
    <source>
        <dbReference type="EMBL" id="KAK1682758.1"/>
    </source>
</evidence>